<reference evidence="2 3" key="1">
    <citation type="submission" date="2023-07" db="EMBL/GenBank/DDBJ databases">
        <title>Description of novel actinomycetes strains, isolated from tidal flat sediment.</title>
        <authorList>
            <person name="Lu C."/>
        </authorList>
    </citation>
    <scope>NUCLEOTIDE SEQUENCE [LARGE SCALE GENOMIC DNA]</scope>
    <source>
        <strain evidence="2 3">SYSU T00b441</strain>
    </source>
</reference>
<dbReference type="RefSeq" id="WP_304600514.1">
    <property type="nucleotide sequence ID" value="NZ_JAUQYP010000001.1"/>
</dbReference>
<accession>A0ABT9D7P6</accession>
<dbReference type="EMBL" id="JAUQYP010000001">
    <property type="protein sequence ID" value="MDO8106876.1"/>
    <property type="molecule type" value="Genomic_DNA"/>
</dbReference>
<organism evidence="2 3">
    <name type="scientific">Actinotalea lenta</name>
    <dbReference type="NCBI Taxonomy" id="3064654"/>
    <lineage>
        <taxon>Bacteria</taxon>
        <taxon>Bacillati</taxon>
        <taxon>Actinomycetota</taxon>
        <taxon>Actinomycetes</taxon>
        <taxon>Micrococcales</taxon>
        <taxon>Cellulomonadaceae</taxon>
        <taxon>Actinotalea</taxon>
    </lineage>
</organism>
<keyword evidence="1" id="KW-0862">Zinc</keyword>
<keyword evidence="3" id="KW-1185">Reference proteome</keyword>
<comment type="caution">
    <text evidence="2">The sequence shown here is derived from an EMBL/GenBank/DDBJ whole genome shotgun (WGS) entry which is preliminary data.</text>
</comment>
<dbReference type="PANTHER" id="PTHR12993">
    <property type="entry name" value="N-ACETYLGLUCOSAMINYL-PHOSPHATIDYLINOSITOL DE-N-ACETYLASE-RELATED"/>
    <property type="match status" value="1"/>
</dbReference>
<evidence type="ECO:0000313" key="3">
    <source>
        <dbReference type="Proteomes" id="UP001232536"/>
    </source>
</evidence>
<dbReference type="Proteomes" id="UP001232536">
    <property type="component" value="Unassembled WGS sequence"/>
</dbReference>
<evidence type="ECO:0000313" key="2">
    <source>
        <dbReference type="EMBL" id="MDO8106876.1"/>
    </source>
</evidence>
<sequence length="302" mass="31322">MTDGAGPPDGGLLAVHAHPDDETLSTGALLATWARAGRAVTVVTCTRGERGEVIGRRLARLSGDPDALAAHRAGELAGALEALGVSDHVTLDEVAGDGPWVDSGMVWADVGRAAIPQDAPQAAFARVDLDLAADRLARLVCDRRPSVVVTYEPDGGYGHPDHVHAHAVTMRAVQLAAERGWQVPCVLWAALDADQLVSGREWCARTATPGLVAAVGRPLPSAAVAPAEVAVRVAVAPVLERVLGAMRAHATQVQAVEALEGEGCLGCYALSDAVVQPVPAQECYRVGSQNGPVGWPDGVRVR</sequence>
<dbReference type="InterPro" id="IPR024078">
    <property type="entry name" value="LmbE-like_dom_sf"/>
</dbReference>
<dbReference type="Gene3D" id="3.40.50.10320">
    <property type="entry name" value="LmbE-like"/>
    <property type="match status" value="1"/>
</dbReference>
<name>A0ABT9D7P6_9CELL</name>
<dbReference type="Pfam" id="PF02585">
    <property type="entry name" value="PIG-L"/>
    <property type="match status" value="1"/>
</dbReference>
<dbReference type="PANTHER" id="PTHR12993:SF26">
    <property type="entry name" value="1D-MYO-INOSITOL 2-ACETAMIDO-2-DEOXY-ALPHA-D-GLUCOPYRANOSIDE DEACETYLASE"/>
    <property type="match status" value="1"/>
</dbReference>
<gene>
    <name evidence="2" type="ORF">Q6348_06655</name>
</gene>
<evidence type="ECO:0000256" key="1">
    <source>
        <dbReference type="ARBA" id="ARBA00022833"/>
    </source>
</evidence>
<proteinExistence type="predicted"/>
<protein>
    <submittedName>
        <fullName evidence="2">PIG-L family deacetylase</fullName>
    </submittedName>
</protein>
<dbReference type="SUPFAM" id="SSF102588">
    <property type="entry name" value="LmbE-like"/>
    <property type="match status" value="1"/>
</dbReference>
<dbReference type="InterPro" id="IPR003737">
    <property type="entry name" value="GlcNAc_PI_deacetylase-related"/>
</dbReference>